<organism evidence="2">
    <name type="scientific">Faucicola osloensis</name>
    <name type="common">Moraxella osloensis</name>
    <dbReference type="NCBI Taxonomy" id="34062"/>
    <lineage>
        <taxon>Bacteria</taxon>
        <taxon>Pseudomonadati</taxon>
        <taxon>Pseudomonadota</taxon>
        <taxon>Gammaproteobacteria</taxon>
        <taxon>Moraxellales</taxon>
        <taxon>Moraxellaceae</taxon>
        <taxon>Faucicola</taxon>
    </lineage>
</organism>
<keyword evidence="1" id="KW-0472">Membrane</keyword>
<reference evidence="2" key="1">
    <citation type="submission" date="2016-06" db="EMBL/GenBank/DDBJ databases">
        <title>Draft genome of Moraxella osloensis CCUG 67237.</title>
        <authorList>
            <person name="Salva-Serra F."/>
            <person name="Engstrom-Jakobsson H."/>
            <person name="Thorell K."/>
            <person name="Gonzales-Siles L."/>
            <person name="Karlsson R."/>
            <person name="Boulund F."/>
            <person name="Engstrand L."/>
            <person name="Kristiansson E."/>
            <person name="Moore E."/>
        </authorList>
    </citation>
    <scope>NUCLEOTIDE SEQUENCE [LARGE SCALE GENOMIC DNA]</scope>
    <source>
        <strain evidence="2">CCUG 67237</strain>
    </source>
</reference>
<gene>
    <name evidence="2" type="ORF">A9299_08225</name>
</gene>
<accession>A0AA91FJJ8</accession>
<evidence type="ECO:0000313" key="2">
    <source>
        <dbReference type="EMBL" id="OBX65585.1"/>
    </source>
</evidence>
<proteinExistence type="predicted"/>
<dbReference type="AlphaFoldDB" id="A0AA91FJJ8"/>
<sequence>MKTKHQGQSLIEFAISVIVLVAFLLAIPIIAKIANANIMSIQALDYAAWRVREGNTDNDKLTQEVSDRYFGETALIVDNEKINNQGVRLGTGKSGEQIYEPDTVSINYIPDNSKASGWYAQPWNALDSQYKLPIYDKKGTVSINLPLQNLDVIPEITSSMTISKTLYVDSQTLAAKDDSEITQKLGNMNMEIIPYNKSGQKQLNHVLNDSVITILNALPIPNSYNPFETNKISDISVKEDAVPTDRLAPYQP</sequence>
<comment type="caution">
    <text evidence="2">The sequence shown here is derived from an EMBL/GenBank/DDBJ whole genome shotgun (WGS) entry which is preliminary data.</text>
</comment>
<name>A0AA91FJJ8_FAUOS</name>
<keyword evidence="1" id="KW-1133">Transmembrane helix</keyword>
<keyword evidence="1" id="KW-0812">Transmembrane</keyword>
<feature type="transmembrane region" description="Helical" evidence="1">
    <location>
        <begin position="12"/>
        <end position="31"/>
    </location>
</feature>
<protein>
    <submittedName>
        <fullName evidence="2">Uncharacterized protein</fullName>
    </submittedName>
</protein>
<evidence type="ECO:0000256" key="1">
    <source>
        <dbReference type="SAM" id="Phobius"/>
    </source>
</evidence>
<dbReference type="EMBL" id="LZMT01000008">
    <property type="protein sequence ID" value="OBX65585.1"/>
    <property type="molecule type" value="Genomic_DNA"/>
</dbReference>